<reference evidence="1 2" key="1">
    <citation type="submission" date="2020-06" db="EMBL/GenBank/DDBJ databases">
        <title>Mannheimia pernigra sp. nov. isolated from bovine respiratory tract.</title>
        <authorList>
            <person name="Kuhnert P."/>
            <person name="Akarsu-Egger H."/>
        </authorList>
    </citation>
    <scope>NUCLEOTIDE SEQUENCE [LARGE SCALE GENOMIC DNA]</scope>
    <source>
        <strain evidence="1 2">BNO311</strain>
    </source>
</reference>
<evidence type="ECO:0000313" key="2">
    <source>
        <dbReference type="Proteomes" id="UP000509660"/>
    </source>
</evidence>
<sequence length="140" mass="16261">MANQLQPLNKARLIDRLNQQKWCNFQGENDIYLETEQGGLFFSLTGEQDEILTVRGIWRTQLKVDRLVDALSFCNEHNHSCLFPKAYVVLHAGEEYFSIHSEIAMDYEHGISDTQLDHYLNMAVSCSFDFFDELDDTYGK</sequence>
<dbReference type="EMBL" id="CP055306">
    <property type="protein sequence ID" value="QLB39815.1"/>
    <property type="molecule type" value="Genomic_DNA"/>
</dbReference>
<dbReference type="InterPro" id="IPR019660">
    <property type="entry name" value="Put_sensory_transdc_reg_YbjN"/>
</dbReference>
<accession>A0A7D5IDA6</accession>
<name>A0A7D5IDA6_9PAST</name>
<dbReference type="AlphaFoldDB" id="A0A7D5IDA6"/>
<dbReference type="RefSeq" id="WP_176809478.1">
    <property type="nucleotide sequence ID" value="NZ_CP055306.1"/>
</dbReference>
<dbReference type="Proteomes" id="UP000509660">
    <property type="component" value="Chromosome"/>
</dbReference>
<keyword evidence="2" id="KW-1185">Reference proteome</keyword>
<protein>
    <submittedName>
        <fullName evidence="1">YbjN domain-containing protein</fullName>
    </submittedName>
</protein>
<organism evidence="1 2">
    <name type="scientific">Mannheimia pernigra</name>
    <dbReference type="NCBI Taxonomy" id="111844"/>
    <lineage>
        <taxon>Bacteria</taxon>
        <taxon>Pseudomonadati</taxon>
        <taxon>Pseudomonadota</taxon>
        <taxon>Gammaproteobacteria</taxon>
        <taxon>Pasteurellales</taxon>
        <taxon>Pasteurellaceae</taxon>
        <taxon>Mannheimia</taxon>
    </lineage>
</organism>
<gene>
    <name evidence="1" type="ORF">HV559_02390</name>
</gene>
<dbReference type="Pfam" id="PF10722">
    <property type="entry name" value="YbjN"/>
    <property type="match status" value="1"/>
</dbReference>
<proteinExistence type="predicted"/>
<evidence type="ECO:0000313" key="1">
    <source>
        <dbReference type="EMBL" id="QLB39815.1"/>
    </source>
</evidence>